<organism evidence="1">
    <name type="scientific">uncultured Caudovirales phage</name>
    <dbReference type="NCBI Taxonomy" id="2100421"/>
    <lineage>
        <taxon>Viruses</taxon>
        <taxon>Duplodnaviria</taxon>
        <taxon>Heunggongvirae</taxon>
        <taxon>Uroviricota</taxon>
        <taxon>Caudoviricetes</taxon>
        <taxon>Peduoviridae</taxon>
        <taxon>Maltschvirus</taxon>
        <taxon>Maltschvirus maltsch</taxon>
    </lineage>
</organism>
<dbReference type="EMBL" id="LR796349">
    <property type="protein sequence ID" value="CAB4138770.1"/>
    <property type="molecule type" value="Genomic_DNA"/>
</dbReference>
<sequence length="47" mass="5438">MANNRHNRRLAAIADALGLYIDPDRQTRAERIRAKRNHPKSRRSLSA</sequence>
<evidence type="ECO:0000313" key="1">
    <source>
        <dbReference type="EMBL" id="CAB4138770.1"/>
    </source>
</evidence>
<accession>A0A6J5M196</accession>
<reference evidence="1" key="1">
    <citation type="submission" date="2020-04" db="EMBL/GenBank/DDBJ databases">
        <authorList>
            <person name="Chiriac C."/>
            <person name="Salcher M."/>
            <person name="Ghai R."/>
            <person name="Kavagutti S V."/>
        </authorList>
    </citation>
    <scope>NUCLEOTIDE SEQUENCE</scope>
</reference>
<protein>
    <submittedName>
        <fullName evidence="1">Uncharacterized protein</fullName>
    </submittedName>
</protein>
<proteinExistence type="predicted"/>
<name>A0A6J5M196_9CAUD</name>
<gene>
    <name evidence="1" type="ORF">UFOVP344_42</name>
</gene>